<dbReference type="InterPro" id="IPR011049">
    <property type="entry name" value="Serralysin-like_metalloprot_C"/>
</dbReference>
<comment type="caution">
    <text evidence="3">The sequence shown here is derived from an EMBL/GenBank/DDBJ whole genome shotgun (WGS) entry which is preliminary data.</text>
</comment>
<dbReference type="RefSeq" id="WP_069330631.1">
    <property type="nucleotide sequence ID" value="NZ_MABH01000049.1"/>
</dbReference>
<name>A0ABX5J798_9RHOB</name>
<accession>A0ABX5J798</accession>
<evidence type="ECO:0000256" key="2">
    <source>
        <dbReference type="ARBA" id="ARBA00022525"/>
    </source>
</evidence>
<dbReference type="Gene3D" id="2.150.10.10">
    <property type="entry name" value="Serralysin-like metalloprotease, C-terminal"/>
    <property type="match status" value="3"/>
</dbReference>
<keyword evidence="2" id="KW-0964">Secreted</keyword>
<gene>
    <name evidence="3" type="ORF">C8J29_11261</name>
</gene>
<protein>
    <submittedName>
        <fullName evidence="3">Hemolysin type calcium-binding protein</fullName>
    </submittedName>
</protein>
<keyword evidence="4" id="KW-1185">Reference proteome</keyword>
<dbReference type="Proteomes" id="UP000240800">
    <property type="component" value="Unassembled WGS sequence"/>
</dbReference>
<dbReference type="InterPro" id="IPR001343">
    <property type="entry name" value="Hemolysn_Ca-bd"/>
</dbReference>
<dbReference type="EMBL" id="PZZW01000012">
    <property type="protein sequence ID" value="PTM75271.1"/>
    <property type="molecule type" value="Genomic_DNA"/>
</dbReference>
<reference evidence="3 4" key="1">
    <citation type="submission" date="2018-04" db="EMBL/GenBank/DDBJ databases">
        <title>Genomic Encyclopedia of Type Strains, Phase III (KMG-III): the genomes of soil and plant-associated and newly described type strains.</title>
        <authorList>
            <person name="Whitman W."/>
        </authorList>
    </citation>
    <scope>NUCLEOTIDE SEQUENCE [LARGE SCALE GENOMIC DNA]</scope>
    <source>
        <strain evidence="3 4">JA192</strain>
    </source>
</reference>
<organism evidence="3 4">
    <name type="scientific">Cereibacter johrii</name>
    <dbReference type="NCBI Taxonomy" id="445629"/>
    <lineage>
        <taxon>Bacteria</taxon>
        <taxon>Pseudomonadati</taxon>
        <taxon>Pseudomonadota</taxon>
        <taxon>Alphaproteobacteria</taxon>
        <taxon>Rhodobacterales</taxon>
        <taxon>Paracoccaceae</taxon>
        <taxon>Cereibacter</taxon>
    </lineage>
</organism>
<evidence type="ECO:0000313" key="3">
    <source>
        <dbReference type="EMBL" id="PTM75271.1"/>
    </source>
</evidence>
<dbReference type="Pfam" id="PF00353">
    <property type="entry name" value="HemolysinCabind"/>
    <property type="match status" value="4"/>
</dbReference>
<evidence type="ECO:0000313" key="4">
    <source>
        <dbReference type="Proteomes" id="UP000240800"/>
    </source>
</evidence>
<sequence length="318" mass="32906">MPGVSPFPALPPLFEPLAQSALSQASLAQTPAGTPGNDLLNGGPGADRLVGGDGNDTINGRDGVDRLYGGNGDDLLDGGFYHDVCYGQAGNDTFRIRGVDLADDVYGGAGTDTLDLSGYTNLRLGFRVDLVAGRYDFRPEPFGPYVVKSIEIVMGSARADVLLGSRLAETLSGGLGNDRLEGRGGADVLRGMGGADALFGGAGNDLLLGGTGNDRLDGQRERDVLVGGAGNDLLIGGGGADRFVFAGNFGRDRIRDFSPDTAGERIDLRGVGAIAGFGDLMANHLSEVNGHVVIEAGANRITLEGISSEMLTRDDFLF</sequence>
<proteinExistence type="predicted"/>
<evidence type="ECO:0000256" key="1">
    <source>
        <dbReference type="ARBA" id="ARBA00004613"/>
    </source>
</evidence>
<dbReference type="PROSITE" id="PS00330">
    <property type="entry name" value="HEMOLYSIN_CALCIUM"/>
    <property type="match status" value="3"/>
</dbReference>
<dbReference type="InterPro" id="IPR050557">
    <property type="entry name" value="RTX_toxin/Mannuronan_C5-epim"/>
</dbReference>
<dbReference type="SUPFAM" id="SSF51120">
    <property type="entry name" value="beta-Roll"/>
    <property type="match status" value="2"/>
</dbReference>
<dbReference type="InterPro" id="IPR018511">
    <property type="entry name" value="Hemolysin-typ_Ca-bd_CS"/>
</dbReference>
<dbReference type="PRINTS" id="PR00313">
    <property type="entry name" value="CABNDNGRPT"/>
</dbReference>
<comment type="subcellular location">
    <subcellularLocation>
        <location evidence="1">Secreted</location>
    </subcellularLocation>
</comment>
<dbReference type="PANTHER" id="PTHR38340">
    <property type="entry name" value="S-LAYER PROTEIN"/>
    <property type="match status" value="1"/>
</dbReference>
<dbReference type="PANTHER" id="PTHR38340:SF1">
    <property type="entry name" value="S-LAYER PROTEIN"/>
    <property type="match status" value="1"/>
</dbReference>